<dbReference type="VEuPathDB" id="VectorBase:AATE014285"/>
<reference evidence="1" key="1">
    <citation type="submission" date="2022-08" db="UniProtKB">
        <authorList>
            <consortium name="EnsemblMetazoa"/>
        </authorList>
    </citation>
    <scope>IDENTIFICATION</scope>
    <source>
        <strain evidence="1">EBRO</strain>
    </source>
</reference>
<evidence type="ECO:0000313" key="1">
    <source>
        <dbReference type="EnsemblMetazoa" id="AATE014285-PA.1"/>
    </source>
</evidence>
<accession>A0A182JA84</accession>
<protein>
    <recommendedName>
        <fullName evidence="2">ZAD domain-containing protein</fullName>
    </recommendedName>
</protein>
<sequence length="203" mass="23582">MQETNLDEDAPLLENLDDILRHLQLSDAVLLPMGVCSGCKEKAEFVLRFWQECNDAQDNLRVIFNQDHTIELLATEIPANDYQQVAHDDVCHTVDAAPEAENVEHDYDSRFNYMLTQHKIREHNMHFEGVKLYTKPHLRNKNMRKRVKKDPEPQQKTDYVDEGASEIVEYDSIAIDINPVDGSEISRETYIVEQIDDNHHLQP</sequence>
<name>A0A182JA84_ANOAO</name>
<organism evidence="1">
    <name type="scientific">Anopheles atroparvus</name>
    <name type="common">European mosquito</name>
    <dbReference type="NCBI Taxonomy" id="41427"/>
    <lineage>
        <taxon>Eukaryota</taxon>
        <taxon>Metazoa</taxon>
        <taxon>Ecdysozoa</taxon>
        <taxon>Arthropoda</taxon>
        <taxon>Hexapoda</taxon>
        <taxon>Insecta</taxon>
        <taxon>Pterygota</taxon>
        <taxon>Neoptera</taxon>
        <taxon>Endopterygota</taxon>
        <taxon>Diptera</taxon>
        <taxon>Nematocera</taxon>
        <taxon>Culicoidea</taxon>
        <taxon>Culicidae</taxon>
        <taxon>Anophelinae</taxon>
        <taxon>Anopheles</taxon>
    </lineage>
</organism>
<dbReference type="EnsemblMetazoa" id="AATE014285-RA">
    <property type="protein sequence ID" value="AATE014285-PA.1"/>
    <property type="gene ID" value="AATE014285"/>
</dbReference>
<dbReference type="AlphaFoldDB" id="A0A182JA84"/>
<proteinExistence type="predicted"/>
<evidence type="ECO:0008006" key="2">
    <source>
        <dbReference type="Google" id="ProtNLM"/>
    </source>
</evidence>